<evidence type="ECO:0000259" key="7">
    <source>
        <dbReference type="Pfam" id="PF14508"/>
    </source>
</evidence>
<proteinExistence type="predicted"/>
<evidence type="ECO:0008006" key="11">
    <source>
        <dbReference type="Google" id="ProtNLM"/>
    </source>
</evidence>
<keyword evidence="10" id="KW-1185">Reference proteome</keyword>
<feature type="domain" description="Glycosyl-hydrolase 97 C-terminal oligomerisation" evidence="8">
    <location>
        <begin position="552"/>
        <end position="639"/>
    </location>
</feature>
<dbReference type="InterPro" id="IPR017853">
    <property type="entry name" value="GH"/>
</dbReference>
<evidence type="ECO:0000256" key="2">
    <source>
        <dbReference type="ARBA" id="ARBA00011245"/>
    </source>
</evidence>
<dbReference type="Proteomes" id="UP000232673">
    <property type="component" value="Unassembled WGS sequence"/>
</dbReference>
<dbReference type="InterPro" id="IPR029483">
    <property type="entry name" value="GH97_C"/>
</dbReference>
<dbReference type="Gene3D" id="2.60.40.1180">
    <property type="entry name" value="Golgi alpha-mannosidase II"/>
    <property type="match status" value="1"/>
</dbReference>
<dbReference type="InterPro" id="IPR013780">
    <property type="entry name" value="Glyco_hydro_b"/>
</dbReference>
<comment type="subunit">
    <text evidence="2">Monomer.</text>
</comment>
<dbReference type="InterPro" id="IPR029486">
    <property type="entry name" value="GH97_N"/>
</dbReference>
<evidence type="ECO:0000256" key="3">
    <source>
        <dbReference type="ARBA" id="ARBA00022801"/>
    </source>
</evidence>
<organism evidence="9 10">
    <name type="scientific">Salegentibacter salinarum</name>
    <dbReference type="NCBI Taxonomy" id="447422"/>
    <lineage>
        <taxon>Bacteria</taxon>
        <taxon>Pseudomonadati</taxon>
        <taxon>Bacteroidota</taxon>
        <taxon>Flavobacteriia</taxon>
        <taxon>Flavobacteriales</taxon>
        <taxon>Flavobacteriaceae</taxon>
        <taxon>Salegentibacter</taxon>
    </lineage>
</organism>
<name>A0A2N0TSI2_9FLAO</name>
<dbReference type="SUPFAM" id="SSF51445">
    <property type="entry name" value="(Trans)glycosidases"/>
    <property type="match status" value="1"/>
</dbReference>
<dbReference type="GO" id="GO:0030246">
    <property type="term" value="F:carbohydrate binding"/>
    <property type="evidence" value="ECO:0007669"/>
    <property type="project" value="InterPro"/>
</dbReference>
<dbReference type="PANTHER" id="PTHR35803">
    <property type="entry name" value="GLUCAN 1,4-ALPHA-GLUCOSIDASE SUSB-RELATED"/>
    <property type="match status" value="1"/>
</dbReference>
<evidence type="ECO:0000259" key="6">
    <source>
        <dbReference type="Pfam" id="PF10566"/>
    </source>
</evidence>
<dbReference type="InterPro" id="IPR013785">
    <property type="entry name" value="Aldolase_TIM"/>
</dbReference>
<dbReference type="Pfam" id="PF14508">
    <property type="entry name" value="GH97_N"/>
    <property type="match status" value="1"/>
</dbReference>
<dbReference type="Pfam" id="PF14509">
    <property type="entry name" value="GH97_C"/>
    <property type="match status" value="1"/>
</dbReference>
<accession>A0A2N0TSI2</accession>
<comment type="caution">
    <text evidence="9">The sequence shown here is derived from an EMBL/GenBank/DDBJ whole genome shotgun (WGS) entry which is preliminary data.</text>
</comment>
<keyword evidence="3" id="KW-0378">Hydrolase</keyword>
<dbReference type="PANTHER" id="PTHR35803:SF2">
    <property type="entry name" value="RETAINING ALPHA-GALACTOSIDASE"/>
    <property type="match status" value="1"/>
</dbReference>
<dbReference type="OrthoDB" id="57532at2"/>
<gene>
    <name evidence="9" type="ORF">APR41_05720</name>
</gene>
<evidence type="ECO:0000313" key="10">
    <source>
        <dbReference type="Proteomes" id="UP000232673"/>
    </source>
</evidence>
<dbReference type="Gene3D" id="3.20.20.70">
    <property type="entry name" value="Aldolase class I"/>
    <property type="match status" value="1"/>
</dbReference>
<dbReference type="AlphaFoldDB" id="A0A2N0TSI2"/>
<dbReference type="Pfam" id="PF10566">
    <property type="entry name" value="Glyco_hydro_97"/>
    <property type="match status" value="1"/>
</dbReference>
<evidence type="ECO:0000256" key="1">
    <source>
        <dbReference type="ARBA" id="ARBA00001913"/>
    </source>
</evidence>
<reference evidence="9 10" key="1">
    <citation type="submission" date="2015-10" db="EMBL/GenBank/DDBJ databases">
        <title>Draft genome sequence of Salegentibacter salinarum KCTC 12975.</title>
        <authorList>
            <person name="Lin W."/>
            <person name="Zheng Q."/>
        </authorList>
    </citation>
    <scope>NUCLEOTIDE SEQUENCE [LARGE SCALE GENOMIC DNA]</scope>
    <source>
        <strain evidence="9 10">KCTC 12975</strain>
    </source>
</reference>
<evidence type="ECO:0000259" key="8">
    <source>
        <dbReference type="Pfam" id="PF14509"/>
    </source>
</evidence>
<dbReference type="STRING" id="447422.SAMN05660903_01165"/>
<evidence type="ECO:0000313" key="9">
    <source>
        <dbReference type="EMBL" id="PKD17704.1"/>
    </source>
</evidence>
<evidence type="ECO:0000256" key="5">
    <source>
        <dbReference type="ARBA" id="ARBA00023295"/>
    </source>
</evidence>
<dbReference type="InterPro" id="IPR052720">
    <property type="entry name" value="Glycosyl_hydrolase_97"/>
</dbReference>
<comment type="cofactor">
    <cofactor evidence="1">
        <name>Ca(2+)</name>
        <dbReference type="ChEBI" id="CHEBI:29108"/>
    </cofactor>
</comment>
<dbReference type="InterPro" id="IPR014718">
    <property type="entry name" value="GH-type_carb-bd"/>
</dbReference>
<dbReference type="EMBL" id="LKTS01000034">
    <property type="protein sequence ID" value="PKD17704.1"/>
    <property type="molecule type" value="Genomic_DNA"/>
</dbReference>
<sequence length="642" mass="73230">MRKFIASVFGLVILYSCSDQEMKNANFSNPANDIKLEVSVNENGELVYMVSYKDKGILQESKLGLSREDSDFTKNLKIIEVSDKEEVSEDYKLFHGKQSEISYTANQYTLKVENGDQKQMGIDFHLGENSLGFRYRFPEGESGVKIINEEKTTFNFTSEARGWLQPMSKAKTGWAETNPSYEENYKMNIPLNTKPEIGEGWVYPALIKEGETWILISETAPNRNFSASRLKSEENALKVSFPQKEEVFPGGELLPNAELPLESPWRTLAFGNLEDVVSNTIVTDLAEPTKQEETDYIKPGLSSWSWALLKDESVNYYTTKKFIDYAADMNWAYCLIDVNWDENIGWERMQELVDYADEKSVKLLLWYNSSGDWNSTPYTPKGKLLTKESRENQFKKLKEIGVAGVKIDFFGGDGQSVVDYYHDILEDAAKYKLLVNFHGATLPRGWHRTYPNLMTVEAVKGHEFITFEQENANRAPAHAAILPFSRNVYDPMDFTPMVLDTIPDINRLSTPAFELALPVLFTSGIQHIAETPAGMAKQPEFVREYLRDIPVQWDESKLIEGYPGQEVIMARRKGETWHIVGINGENESKEFEISFDFIENLASAYLITDAKEGFTKQEIEINEPIEIFVQPYGGFVIKIQNN</sequence>
<evidence type="ECO:0000256" key="4">
    <source>
        <dbReference type="ARBA" id="ARBA00022837"/>
    </source>
</evidence>
<feature type="domain" description="Glycosyl-hydrolase 97 catalytic" evidence="6">
    <location>
        <begin position="306"/>
        <end position="459"/>
    </location>
</feature>
<dbReference type="PROSITE" id="PS51257">
    <property type="entry name" value="PROKAR_LIPOPROTEIN"/>
    <property type="match status" value="1"/>
</dbReference>
<keyword evidence="4" id="KW-0106">Calcium</keyword>
<protein>
    <recommendedName>
        <fullName evidence="11">Alpha-glucosidase</fullName>
    </recommendedName>
</protein>
<dbReference type="GO" id="GO:0016798">
    <property type="term" value="F:hydrolase activity, acting on glycosyl bonds"/>
    <property type="evidence" value="ECO:0007669"/>
    <property type="project" value="UniProtKB-KW"/>
</dbReference>
<dbReference type="RefSeq" id="WP_079712291.1">
    <property type="nucleotide sequence ID" value="NZ_FUZC01000003.1"/>
</dbReference>
<keyword evidence="5" id="KW-0326">Glycosidase</keyword>
<dbReference type="Gene3D" id="2.70.98.10">
    <property type="match status" value="1"/>
</dbReference>
<feature type="domain" description="Glycosyl-hydrolase 97 N-terminal" evidence="7">
    <location>
        <begin position="30"/>
        <end position="288"/>
    </location>
</feature>
<dbReference type="InterPro" id="IPR019563">
    <property type="entry name" value="GH97_catalytic"/>
</dbReference>